<sequence length="1598" mass="176787">MSASVTPLLFSQVLHAPGSWRSLGPAHGLSTKDFDWLAHVQLATESLRRQQTPPMLAHRVLLQTATPPAVVLAGSFILSNTPDDRAFLLYTPFDGLKKFDSLATVTRHLEQRLAKADEDDRLLALLGVEQRKSLLEKRGINVTFQLIEGDVFDDQKAAVEHAQRLNAQDMLHELLHLPKLDTLLADILKDQLDTVMPGVDQALTQVSVQASSPPDGVTAHTMTLGHAVLLQYRYSGWPGAHLPAYAHPRKPALATDPEHWQAALNSVSGQLLARLYQRMERYWNGASADGMTRRAFFSRVLREQARADILLKREAGIIEAGQCDNLLAWLDPHGTSGRRGTLEVVRLWQYQPNAVELAGSLMLSDTDACLYTPSRGLQVLKDYQDLNDTLLSKFKTPGHNDEMYGLLSLEERQRFIGFDQPQVSGEAISGDIFKVLLEAIITKQRQNIEYVLQVFRHSDGAPDISALFDKALDIRSMLHERLLELDTGGRWSTRLAITGSQLPSMLLADVAATQIKVFNSVLPEVTEAFAAQPLAPPARQRSHVQGLLAPLAHLLFVGITGEAQMRVLNGSQRRPEQAIVDTVFNADRPERHHRNGLNGFRPDAWSLTVQSTGHDDELPLANCVLLTERGGLDPQNSGRAVLWTPAMGLEVFASIDSARQVLNQRLRHPVKRLALLENLSAFSDGVHQRYTLGALHLITDNVLHNRTQSAIEQFHLQCERVRGLKLAKSREELALKTLAGQLINVNLPRAIALATALERQQTLPAWLGMATLDEQQLHLELLEQWRHSVVDDKDYLHGLPTLREHVQQRLKTLLSSRYQAPDLDPQHIEIKPLLALAGPATNLVDFALNHTSVAGQIRFTVASSGAHTLPKGFDPQAVRTLLQSLDIPAFATAHHSLLTGDAATAAPRKQRFIRQLPWQLLQHAHQMKLQQRLSGKAFDLLSQVLDMPDALARAAVPGANAMIRPVQLIKTAGAAAIKALGLYLIGPVSGQAGPQVLYSPCHGECVFSEFENDAAVVAAFNLPGALQDLLLRRLPEDQQSIFGALLKDSAGQTSEIQLARSAIDGHALEYFFTDNLALLSRLLHSHVIPGAQEDWEAAKNLFSSTIKPIAGLLPGKLAYVQFLWHSYKDFLASAEALQDHHWSRALAAFIAGGAEMVSLGRLSLESTLASQDVASAPAVAAPLSVPHWSQIKPTASARTTLQTFEAPSIALKDLTPHPADGTYQDLVSKTRYAAIAGKVYAVERPGAVWRIKGTDYAGPVLQHTASGQLVLDPDRHTVHFGKALSKMYDAYANERQTRLPINIEARGMTEIRARHPEKAWMLIQAIDLARFYAFNSLHNLAQLKNHAPGTRLDTFLKAFFDVPRLDADVLAKIKQVITPVCTALVDPTEDLMNTERFVVGSNKYRHTGLIAFVLDNDSTRKVHFTETFFNQGLEWYHDGLTEPFDVQGHARAATLIHEFAHQFSKAVDIASLEARRPFVDLISTITHYGAELKESQTRFQREALSLATPHEELFSVWNRELRAWVSLDSIPYLSHVGKEIIKTTACSTLEDARKAFLDSRNPVVRIDTILRNADSIAFLICEMGRQLDPVTQAVEGLA</sequence>
<dbReference type="RefSeq" id="WP_064587423.1">
    <property type="nucleotide sequence ID" value="NZ_CP015852.1"/>
</dbReference>
<name>A0AAC9FWH1_9PSED</name>
<dbReference type="EMBL" id="CP015852">
    <property type="protein sequence ID" value="ANH98149.1"/>
    <property type="molecule type" value="Genomic_DNA"/>
</dbReference>
<reference evidence="2 3" key="1">
    <citation type="submission" date="2016-05" db="EMBL/GenBank/DDBJ databases">
        <authorList>
            <person name="Wang S."/>
            <person name="Zhu B."/>
        </authorList>
    </citation>
    <scope>NUCLEOTIDE SEQUENCE [LARGE SCALE GENOMIC DNA]</scope>
    <source>
        <strain evidence="2 3">CRS05-R5</strain>
    </source>
</reference>
<dbReference type="Pfam" id="PF20178">
    <property type="entry name" value="ToxA_N"/>
    <property type="match status" value="1"/>
</dbReference>
<evidence type="ECO:0000259" key="1">
    <source>
        <dbReference type="Pfam" id="PF20178"/>
    </source>
</evidence>
<dbReference type="Proteomes" id="UP000078142">
    <property type="component" value="Chromosome"/>
</dbReference>
<evidence type="ECO:0000313" key="3">
    <source>
        <dbReference type="Proteomes" id="UP000078142"/>
    </source>
</evidence>
<feature type="domain" description="Dermonecrotic toxin N-terminal" evidence="1">
    <location>
        <begin position="798"/>
        <end position="1018"/>
    </location>
</feature>
<protein>
    <recommendedName>
        <fullName evidence="1">Dermonecrotic toxin N-terminal domain-containing protein</fullName>
    </recommendedName>
</protein>
<organism evidence="2 3">
    <name type="scientific">Pseudomonas koreensis</name>
    <dbReference type="NCBI Taxonomy" id="198620"/>
    <lineage>
        <taxon>Bacteria</taxon>
        <taxon>Pseudomonadati</taxon>
        <taxon>Pseudomonadota</taxon>
        <taxon>Gammaproteobacteria</taxon>
        <taxon>Pseudomonadales</taxon>
        <taxon>Pseudomonadaceae</taxon>
        <taxon>Pseudomonas</taxon>
    </lineage>
</organism>
<evidence type="ECO:0000313" key="2">
    <source>
        <dbReference type="EMBL" id="ANH98149.1"/>
    </source>
</evidence>
<proteinExistence type="predicted"/>
<accession>A0AAC9FWH1</accession>
<dbReference type="GeneID" id="93489160"/>
<gene>
    <name evidence="2" type="ORF">A8L59_12265</name>
</gene>
<dbReference type="InterPro" id="IPR046673">
    <property type="entry name" value="ToxA_N"/>
</dbReference>